<evidence type="ECO:0000313" key="3">
    <source>
        <dbReference type="Proteomes" id="UP000602395"/>
    </source>
</evidence>
<dbReference type="InterPro" id="IPR029021">
    <property type="entry name" value="Prot-tyrosine_phosphatase-like"/>
</dbReference>
<dbReference type="Gene3D" id="3.90.190.10">
    <property type="entry name" value="Protein tyrosine phosphatase superfamily"/>
    <property type="match status" value="1"/>
</dbReference>
<name>A0ABR7WAH7_9ACTN</name>
<reference evidence="2 3" key="1">
    <citation type="submission" date="2020-09" db="EMBL/GenBank/DDBJ databases">
        <title>Novel species in genus Gordonia.</title>
        <authorList>
            <person name="Zhang G."/>
        </authorList>
    </citation>
    <scope>NUCLEOTIDE SEQUENCE [LARGE SCALE GENOMIC DNA]</scope>
    <source>
        <strain evidence="2 3">ON-33</strain>
    </source>
</reference>
<comment type="similarity">
    <text evidence="1">Belongs to the protein-tyrosine phosphatase family.</text>
</comment>
<dbReference type="PROSITE" id="PS00383">
    <property type="entry name" value="TYR_PHOSPHATASE_1"/>
    <property type="match status" value="1"/>
</dbReference>
<dbReference type="PANTHER" id="PTHR31126">
    <property type="entry name" value="TYROSINE-PROTEIN PHOSPHATASE"/>
    <property type="match status" value="1"/>
</dbReference>
<protein>
    <submittedName>
        <fullName evidence="2">Tyrosine-protein phosphatase</fullName>
    </submittedName>
</protein>
<dbReference type="InterPro" id="IPR016130">
    <property type="entry name" value="Tyr_Pase_AS"/>
</dbReference>
<gene>
    <name evidence="2" type="ORF">IDF66_09430</name>
</gene>
<accession>A0ABR7WAH7</accession>
<dbReference type="InterPro" id="IPR026893">
    <property type="entry name" value="Tyr/Ser_Pase_IphP-type"/>
</dbReference>
<sequence>MERVTEQTDRLELITVANFRDLGGWRTIDGRQVVTGRLFRSAALDKASETDRAFLAGLGLRTIVDLRSVPEVDAAPDPQITGARGVVLDVLADAERISAPANLDKLIGDPEAVAEANDRLATGSGVEHMIGAYRGLVNLPSAKRAYRAFFSGLLDGTPTLFHCTAGKDRTGWAAAAFLSLMGVGRDDVFDDYLLTNEQFLPAMAAVFDGFEAAGGDPDLLRPLLGVQSSYLTVAFDEVAIQYGTVADYFTEALGIDLAAQDALRSQYLVEG</sequence>
<evidence type="ECO:0000256" key="1">
    <source>
        <dbReference type="ARBA" id="ARBA00009580"/>
    </source>
</evidence>
<comment type="caution">
    <text evidence="2">The sequence shown here is derived from an EMBL/GenBank/DDBJ whole genome shotgun (WGS) entry which is preliminary data.</text>
</comment>
<evidence type="ECO:0000313" key="2">
    <source>
        <dbReference type="EMBL" id="MBD1319806.1"/>
    </source>
</evidence>
<dbReference type="PANTHER" id="PTHR31126:SF1">
    <property type="entry name" value="TYROSINE SPECIFIC PROTEIN PHOSPHATASES DOMAIN-CONTAINING PROTEIN"/>
    <property type="match status" value="1"/>
</dbReference>
<dbReference type="EMBL" id="JACWMS010000002">
    <property type="protein sequence ID" value="MBD1319806.1"/>
    <property type="molecule type" value="Genomic_DNA"/>
</dbReference>
<proteinExistence type="inferred from homology"/>
<keyword evidence="3" id="KW-1185">Reference proteome</keyword>
<dbReference type="Pfam" id="PF13350">
    <property type="entry name" value="Y_phosphatase3"/>
    <property type="match status" value="1"/>
</dbReference>
<dbReference type="Proteomes" id="UP000602395">
    <property type="component" value="Unassembled WGS sequence"/>
</dbReference>
<dbReference type="SUPFAM" id="SSF52799">
    <property type="entry name" value="(Phosphotyrosine protein) phosphatases II"/>
    <property type="match status" value="1"/>
</dbReference>
<organism evidence="2 3">
    <name type="scientific">Gordonia hankookensis</name>
    <dbReference type="NCBI Taxonomy" id="589403"/>
    <lineage>
        <taxon>Bacteria</taxon>
        <taxon>Bacillati</taxon>
        <taxon>Actinomycetota</taxon>
        <taxon>Actinomycetes</taxon>
        <taxon>Mycobacteriales</taxon>
        <taxon>Gordoniaceae</taxon>
        <taxon>Gordonia</taxon>
    </lineage>
</organism>